<accession>A0A5M6IYM3</accession>
<reference evidence="1 2" key="1">
    <citation type="submission" date="2019-09" db="EMBL/GenBank/DDBJ databases">
        <title>Genome sequence of Rhodovastum atsumiense, a diverse member of the Acetobacteraceae family of non-sulfur purple photosynthetic bacteria.</title>
        <authorList>
            <person name="Meyer T."/>
            <person name="Kyndt J."/>
        </authorList>
    </citation>
    <scope>NUCLEOTIDE SEQUENCE [LARGE SCALE GENOMIC DNA]</scope>
    <source>
        <strain evidence="1 2">DSM 21279</strain>
    </source>
</reference>
<organism evidence="1 2">
    <name type="scientific">Rhodovastum atsumiense</name>
    <dbReference type="NCBI Taxonomy" id="504468"/>
    <lineage>
        <taxon>Bacteria</taxon>
        <taxon>Pseudomonadati</taxon>
        <taxon>Pseudomonadota</taxon>
        <taxon>Alphaproteobacteria</taxon>
        <taxon>Acetobacterales</taxon>
        <taxon>Acetobacteraceae</taxon>
        <taxon>Rhodovastum</taxon>
    </lineage>
</organism>
<gene>
    <name evidence="1" type="ORF">F1189_05140</name>
</gene>
<evidence type="ECO:0000313" key="2">
    <source>
        <dbReference type="Proteomes" id="UP000325255"/>
    </source>
</evidence>
<name>A0A5M6IYM3_9PROT</name>
<dbReference type="EMBL" id="VWPK01000006">
    <property type="protein sequence ID" value="KAA5613444.1"/>
    <property type="molecule type" value="Genomic_DNA"/>
</dbReference>
<dbReference type="AlphaFoldDB" id="A0A5M6IYM3"/>
<proteinExistence type="predicted"/>
<evidence type="ECO:0000313" key="1">
    <source>
        <dbReference type="EMBL" id="KAA5613444.1"/>
    </source>
</evidence>
<dbReference type="Proteomes" id="UP000325255">
    <property type="component" value="Unassembled WGS sequence"/>
</dbReference>
<keyword evidence="2" id="KW-1185">Reference proteome</keyword>
<protein>
    <submittedName>
        <fullName evidence="1">Uncharacterized protein</fullName>
    </submittedName>
</protein>
<sequence>MPASLPVIAAAVAPAAAPRARPPTGGAGCAPGPPPLCCEAQFRQAAWSWLIRSGDCPLAG</sequence>
<comment type="caution">
    <text evidence="1">The sequence shown here is derived from an EMBL/GenBank/DDBJ whole genome shotgun (WGS) entry which is preliminary data.</text>
</comment>